<reference evidence="3 4" key="1">
    <citation type="submission" date="2015-01" db="EMBL/GenBank/DDBJ databases">
        <title>The Genome Sequence of Exophiala spinifera CBS89968.</title>
        <authorList>
            <consortium name="The Broad Institute Genomics Platform"/>
            <person name="Cuomo C."/>
            <person name="de Hoog S."/>
            <person name="Gorbushina A."/>
            <person name="Stielow B."/>
            <person name="Teixiera M."/>
            <person name="Abouelleil A."/>
            <person name="Chapman S.B."/>
            <person name="Priest M."/>
            <person name="Young S.K."/>
            <person name="Wortman J."/>
            <person name="Nusbaum C."/>
            <person name="Birren B."/>
        </authorList>
    </citation>
    <scope>NUCLEOTIDE SEQUENCE [LARGE SCALE GENOMIC DNA]</scope>
    <source>
        <strain evidence="3 4">CBS 89968</strain>
    </source>
</reference>
<organism evidence="3 4">
    <name type="scientific">Exophiala spinifera</name>
    <dbReference type="NCBI Taxonomy" id="91928"/>
    <lineage>
        <taxon>Eukaryota</taxon>
        <taxon>Fungi</taxon>
        <taxon>Dikarya</taxon>
        <taxon>Ascomycota</taxon>
        <taxon>Pezizomycotina</taxon>
        <taxon>Eurotiomycetes</taxon>
        <taxon>Chaetothyriomycetidae</taxon>
        <taxon>Chaetothyriales</taxon>
        <taxon>Herpotrichiellaceae</taxon>
        <taxon>Exophiala</taxon>
    </lineage>
</organism>
<evidence type="ECO:0000256" key="1">
    <source>
        <dbReference type="SAM" id="Phobius"/>
    </source>
</evidence>
<gene>
    <name evidence="3" type="ORF">PV08_01083</name>
</gene>
<evidence type="ECO:0000256" key="2">
    <source>
        <dbReference type="SAM" id="SignalP"/>
    </source>
</evidence>
<dbReference type="EMBL" id="KN847492">
    <property type="protein sequence ID" value="KIW20508.1"/>
    <property type="molecule type" value="Genomic_DNA"/>
</dbReference>
<evidence type="ECO:0000313" key="3">
    <source>
        <dbReference type="EMBL" id="KIW20508.1"/>
    </source>
</evidence>
<dbReference type="VEuPathDB" id="FungiDB:PV08_01083"/>
<keyword evidence="2" id="KW-0732">Signal</keyword>
<evidence type="ECO:0000313" key="4">
    <source>
        <dbReference type="Proteomes" id="UP000053328"/>
    </source>
</evidence>
<keyword evidence="1" id="KW-0812">Transmembrane</keyword>
<proteinExistence type="predicted"/>
<feature type="signal peptide" evidence="2">
    <location>
        <begin position="1"/>
        <end position="22"/>
    </location>
</feature>
<dbReference type="GeneID" id="27328166"/>
<feature type="transmembrane region" description="Helical" evidence="1">
    <location>
        <begin position="64"/>
        <end position="89"/>
    </location>
</feature>
<sequence>MDQLLGHSVVLIMAMMLSISVASTTLAEADAPVSTLTTTTSRTTNPTLAQRRSTTHSCYKGVEFGVTVTSIVLIVLGLQLTSWTGWILVRRHRDKR</sequence>
<name>A0A0D2BNQ5_9EURO</name>
<dbReference type="Proteomes" id="UP000053328">
    <property type="component" value="Unassembled WGS sequence"/>
</dbReference>
<keyword evidence="1" id="KW-1133">Transmembrane helix</keyword>
<protein>
    <submittedName>
        <fullName evidence="3">Uncharacterized protein</fullName>
    </submittedName>
</protein>
<keyword evidence="4" id="KW-1185">Reference proteome</keyword>
<accession>A0A0D2BNQ5</accession>
<dbReference type="AlphaFoldDB" id="A0A0D2BNQ5"/>
<dbReference type="RefSeq" id="XP_016240724.1">
    <property type="nucleotide sequence ID" value="XM_016375448.1"/>
</dbReference>
<feature type="chain" id="PRO_5002250001" evidence="2">
    <location>
        <begin position="23"/>
        <end position="96"/>
    </location>
</feature>
<keyword evidence="1" id="KW-0472">Membrane</keyword>
<dbReference type="HOGENOM" id="CLU_2359764_0_0_1"/>